<evidence type="ECO:0000313" key="1">
    <source>
        <dbReference type="EMBL" id="SDL24842.1"/>
    </source>
</evidence>
<sequence>MTAIAGLFLKSQAPILRFIIVHETLNLASALDIYPIRKLKD</sequence>
<dbReference type="AlphaFoldDB" id="A0A1G9IID3"/>
<evidence type="ECO:0000313" key="2">
    <source>
        <dbReference type="Proteomes" id="UP000199440"/>
    </source>
</evidence>
<dbReference type="EMBL" id="FNGV01000001">
    <property type="protein sequence ID" value="SDL24842.1"/>
    <property type="molecule type" value="Genomic_DNA"/>
</dbReference>
<dbReference type="Proteomes" id="UP000199440">
    <property type="component" value="Unassembled WGS sequence"/>
</dbReference>
<accession>A0A1G9IID3</accession>
<protein>
    <submittedName>
        <fullName evidence="1">Uncharacterized protein</fullName>
    </submittedName>
</protein>
<gene>
    <name evidence="1" type="ORF">SAMN04488514_101149</name>
</gene>
<reference evidence="1 2" key="1">
    <citation type="submission" date="2016-10" db="EMBL/GenBank/DDBJ databases">
        <authorList>
            <person name="de Groot N.N."/>
        </authorList>
    </citation>
    <scope>NUCLEOTIDE SEQUENCE [LARGE SCALE GENOMIC DNA]</scope>
    <source>
        <strain evidence="1 2">DSM 19886</strain>
    </source>
</reference>
<organism evidence="1 2">
    <name type="scientific">Kriegella aquimaris</name>
    <dbReference type="NCBI Taxonomy" id="192904"/>
    <lineage>
        <taxon>Bacteria</taxon>
        <taxon>Pseudomonadati</taxon>
        <taxon>Bacteroidota</taxon>
        <taxon>Flavobacteriia</taxon>
        <taxon>Flavobacteriales</taxon>
        <taxon>Flavobacteriaceae</taxon>
        <taxon>Kriegella</taxon>
    </lineage>
</organism>
<name>A0A1G9IID3_9FLAO</name>
<keyword evidence="2" id="KW-1185">Reference proteome</keyword>
<proteinExistence type="predicted"/>